<sequence>MSGLLDPDPRRMPLGRLVALTGHRLNRRWQQAVAEHTPLSRTALTALTALAEHHGLTHREVAQHCWVRPATLTPVVDGLEADGLLSRRRDASDRRAVRLHITDAGREALRQAWRGISSEFREITPATTPAEEAVIRRYLLSVLNGLDAKEGGSGSCG</sequence>
<dbReference type="InterPro" id="IPR000835">
    <property type="entry name" value="HTH_MarR-typ"/>
</dbReference>
<dbReference type="RefSeq" id="WP_344686124.1">
    <property type="nucleotide sequence ID" value="NZ_BAAAUX010000040.1"/>
</dbReference>
<dbReference type="EMBL" id="BAAAUX010000040">
    <property type="protein sequence ID" value="GAA2820001.1"/>
    <property type="molecule type" value="Genomic_DNA"/>
</dbReference>
<protein>
    <recommendedName>
        <fullName evidence="1">HTH marR-type domain-containing protein</fullName>
    </recommendedName>
</protein>
<comment type="caution">
    <text evidence="2">The sequence shown here is derived from an EMBL/GenBank/DDBJ whole genome shotgun (WGS) entry which is preliminary data.</text>
</comment>
<dbReference type="InterPro" id="IPR036390">
    <property type="entry name" value="WH_DNA-bd_sf"/>
</dbReference>
<dbReference type="InterPro" id="IPR036388">
    <property type="entry name" value="WH-like_DNA-bd_sf"/>
</dbReference>
<dbReference type="SMART" id="SM00347">
    <property type="entry name" value="HTH_MARR"/>
    <property type="match status" value="1"/>
</dbReference>
<organism evidence="2 3">
    <name type="scientific">Saccharopolyspora taberi</name>
    <dbReference type="NCBI Taxonomy" id="60895"/>
    <lineage>
        <taxon>Bacteria</taxon>
        <taxon>Bacillati</taxon>
        <taxon>Actinomycetota</taxon>
        <taxon>Actinomycetes</taxon>
        <taxon>Pseudonocardiales</taxon>
        <taxon>Pseudonocardiaceae</taxon>
        <taxon>Saccharopolyspora</taxon>
    </lineage>
</organism>
<name>A0ABN3VMJ4_9PSEU</name>
<accession>A0ABN3VMJ4</accession>
<dbReference type="Proteomes" id="UP001500979">
    <property type="component" value="Unassembled WGS sequence"/>
</dbReference>
<keyword evidence="3" id="KW-1185">Reference proteome</keyword>
<dbReference type="SUPFAM" id="SSF46785">
    <property type="entry name" value="Winged helix' DNA-binding domain"/>
    <property type="match status" value="1"/>
</dbReference>
<feature type="domain" description="HTH marR-type" evidence="1">
    <location>
        <begin position="11"/>
        <end position="144"/>
    </location>
</feature>
<dbReference type="InterPro" id="IPR039422">
    <property type="entry name" value="MarR/SlyA-like"/>
</dbReference>
<dbReference type="PANTHER" id="PTHR33164:SF103">
    <property type="entry name" value="REGULATORY PROTEIN MARR"/>
    <property type="match status" value="1"/>
</dbReference>
<dbReference type="PANTHER" id="PTHR33164">
    <property type="entry name" value="TRANSCRIPTIONAL REGULATOR, MARR FAMILY"/>
    <property type="match status" value="1"/>
</dbReference>
<evidence type="ECO:0000259" key="1">
    <source>
        <dbReference type="PROSITE" id="PS50995"/>
    </source>
</evidence>
<evidence type="ECO:0000313" key="3">
    <source>
        <dbReference type="Proteomes" id="UP001500979"/>
    </source>
</evidence>
<proteinExistence type="predicted"/>
<dbReference type="PROSITE" id="PS50995">
    <property type="entry name" value="HTH_MARR_2"/>
    <property type="match status" value="1"/>
</dbReference>
<evidence type="ECO:0000313" key="2">
    <source>
        <dbReference type="EMBL" id="GAA2820001.1"/>
    </source>
</evidence>
<dbReference type="Pfam" id="PF01047">
    <property type="entry name" value="MarR"/>
    <property type="match status" value="1"/>
</dbReference>
<dbReference type="Gene3D" id="1.10.10.10">
    <property type="entry name" value="Winged helix-like DNA-binding domain superfamily/Winged helix DNA-binding domain"/>
    <property type="match status" value="1"/>
</dbReference>
<reference evidence="2 3" key="1">
    <citation type="journal article" date="2019" name="Int. J. Syst. Evol. Microbiol.">
        <title>The Global Catalogue of Microorganisms (GCM) 10K type strain sequencing project: providing services to taxonomists for standard genome sequencing and annotation.</title>
        <authorList>
            <consortium name="The Broad Institute Genomics Platform"/>
            <consortium name="The Broad Institute Genome Sequencing Center for Infectious Disease"/>
            <person name="Wu L."/>
            <person name="Ma J."/>
        </authorList>
    </citation>
    <scope>NUCLEOTIDE SEQUENCE [LARGE SCALE GENOMIC DNA]</scope>
    <source>
        <strain evidence="2 3">JCM 9383</strain>
    </source>
</reference>
<gene>
    <name evidence="2" type="ORF">GCM10010470_64130</name>
</gene>